<sequence>MLLTTDPSAVSTDVLLPPSPEHWLGTTHTGQDLFAQMVYGTRISMFVGVVSAFFATGLSLIVGLTAGYVGGLGDELLSVLSNIFLVIPGLPLVVILAGYLPSTGSVGIIIVIAITGWAWGARVLRAQTLSLRNRDFVEAARVAGDRTFRIIWSEILPNMLAIVASSFLATVTGGILTQAGLAFLGMTDVTEWSWGGILYWAQNSSALLYGAWWWFVPPGLAIAVVGTALALVNFGIDEFVNPRLRAAGLGTKAGTKTQFKRPRQPLLNLRRPRRDLDDTGDFVAGETVLQISNLTVEYQTHDGAFRAVDDVSLTLHRGEIVGLAGESGSGKTTLAYAVTRLLRPPAVITNGEIVYTGRDGEHLDVLALDDRDLKAFRWSEIAMVLQSAMNALNPVISIGDQIEDVFIDHDLRLSKEERRRRAGELLRTVGIDPIRLASYPHQLSGGMRQRVMIAMALSLKPRVIIMDEPTTALDVIVQRSIIEEIARLRHDFGFAVLFITHDLGLLLEISDRVGVMRKGRLVEENTPAALLEHAENDYTRHLLKSFPSLRGNAPIAGGGRYIAEDGEHASEEVGAR</sequence>
<keyword evidence="10" id="KW-1278">Translocase</keyword>
<keyword evidence="4" id="KW-0813">Transport</keyword>
<evidence type="ECO:0000313" key="16">
    <source>
        <dbReference type="Proteomes" id="UP000830631"/>
    </source>
</evidence>
<name>A0ABY4J329_9MICO</name>
<comment type="subcellular location">
    <subcellularLocation>
        <location evidence="2">Cell membrane</location>
        <topology evidence="2">Peripheral membrane protein</topology>
    </subcellularLocation>
    <subcellularLocation>
        <location evidence="1">Membrane</location>
        <topology evidence="1">Multi-pass membrane protein</topology>
    </subcellularLocation>
</comment>
<dbReference type="InterPro" id="IPR003439">
    <property type="entry name" value="ABC_transporter-like_ATP-bd"/>
</dbReference>
<keyword evidence="7 13" id="KW-0812">Transmembrane</keyword>
<feature type="domain" description="AAA+ ATPase" evidence="14">
    <location>
        <begin position="317"/>
        <end position="520"/>
    </location>
</feature>
<dbReference type="PANTHER" id="PTHR43297">
    <property type="entry name" value="OLIGOPEPTIDE TRANSPORT ATP-BINDING PROTEIN APPD"/>
    <property type="match status" value="1"/>
</dbReference>
<evidence type="ECO:0000256" key="11">
    <source>
        <dbReference type="ARBA" id="ARBA00022989"/>
    </source>
</evidence>
<dbReference type="PROSITE" id="PS00211">
    <property type="entry name" value="ABC_TRANSPORTER_1"/>
    <property type="match status" value="1"/>
</dbReference>
<dbReference type="EMBL" id="CP078078">
    <property type="protein sequence ID" value="UPL19425.1"/>
    <property type="molecule type" value="Genomic_DNA"/>
</dbReference>
<evidence type="ECO:0000256" key="2">
    <source>
        <dbReference type="ARBA" id="ARBA00004202"/>
    </source>
</evidence>
<dbReference type="InterPro" id="IPR003593">
    <property type="entry name" value="AAA+_ATPase"/>
</dbReference>
<evidence type="ECO:0000256" key="6">
    <source>
        <dbReference type="ARBA" id="ARBA00022519"/>
    </source>
</evidence>
<dbReference type="Proteomes" id="UP000830631">
    <property type="component" value="Chromosome"/>
</dbReference>
<evidence type="ECO:0000256" key="8">
    <source>
        <dbReference type="ARBA" id="ARBA00022741"/>
    </source>
</evidence>
<feature type="transmembrane region" description="Helical" evidence="13">
    <location>
        <begin position="159"/>
        <end position="184"/>
    </location>
</feature>
<keyword evidence="6" id="KW-0997">Cell inner membrane</keyword>
<dbReference type="SMART" id="SM00382">
    <property type="entry name" value="AAA"/>
    <property type="match status" value="1"/>
</dbReference>
<feature type="transmembrane region" description="Helical" evidence="13">
    <location>
        <begin position="76"/>
        <end position="100"/>
    </location>
</feature>
<evidence type="ECO:0000313" key="15">
    <source>
        <dbReference type="EMBL" id="UPL19425.1"/>
    </source>
</evidence>
<evidence type="ECO:0000256" key="10">
    <source>
        <dbReference type="ARBA" id="ARBA00022967"/>
    </source>
</evidence>
<dbReference type="InterPro" id="IPR027417">
    <property type="entry name" value="P-loop_NTPase"/>
</dbReference>
<dbReference type="InterPro" id="IPR000515">
    <property type="entry name" value="MetI-like"/>
</dbReference>
<reference evidence="15 16" key="1">
    <citation type="submission" date="2021-06" db="EMBL/GenBank/DDBJ databases">
        <title>Genome-based taxonomic framework of Microbacterium strains isolated from marine environment, the description of four new species and reclassification of four preexisting species.</title>
        <authorList>
            <person name="Lee S.D."/>
            <person name="Kim S.-M."/>
            <person name="Byeon Y.-S."/>
            <person name="Yang H.L."/>
            <person name="Kim I.S."/>
        </authorList>
    </citation>
    <scope>NUCLEOTIDE SEQUENCE [LARGE SCALE GENOMIC DNA]</scope>
    <source>
        <strain evidence="15 16">KSW4-10</strain>
    </source>
</reference>
<evidence type="ECO:0000256" key="5">
    <source>
        <dbReference type="ARBA" id="ARBA00022475"/>
    </source>
</evidence>
<evidence type="ECO:0000256" key="9">
    <source>
        <dbReference type="ARBA" id="ARBA00022840"/>
    </source>
</evidence>
<protein>
    <submittedName>
        <fullName evidence="15">Dipeptide/oligopeptide/nickel ABC transporter permease/ATP-binding protein</fullName>
    </submittedName>
</protein>
<evidence type="ECO:0000259" key="14">
    <source>
        <dbReference type="SMART" id="SM00382"/>
    </source>
</evidence>
<feature type="transmembrane region" description="Helical" evidence="13">
    <location>
        <begin position="212"/>
        <end position="236"/>
    </location>
</feature>
<evidence type="ECO:0000256" key="1">
    <source>
        <dbReference type="ARBA" id="ARBA00004141"/>
    </source>
</evidence>
<dbReference type="InterPro" id="IPR035906">
    <property type="entry name" value="MetI-like_sf"/>
</dbReference>
<gene>
    <name evidence="15" type="ORF">KV397_00760</name>
</gene>
<dbReference type="SUPFAM" id="SSF161098">
    <property type="entry name" value="MetI-like"/>
    <property type="match status" value="1"/>
</dbReference>
<dbReference type="CDD" id="cd03257">
    <property type="entry name" value="ABC_NikE_OppD_transporters"/>
    <property type="match status" value="1"/>
</dbReference>
<accession>A0ABY4J329</accession>
<dbReference type="SUPFAM" id="SSF52540">
    <property type="entry name" value="P-loop containing nucleoside triphosphate hydrolases"/>
    <property type="match status" value="1"/>
</dbReference>
<keyword evidence="5" id="KW-1003">Cell membrane</keyword>
<comment type="similarity">
    <text evidence="3">Belongs to the ABC transporter superfamily.</text>
</comment>
<evidence type="ECO:0000256" key="3">
    <source>
        <dbReference type="ARBA" id="ARBA00005417"/>
    </source>
</evidence>
<evidence type="ECO:0000256" key="4">
    <source>
        <dbReference type="ARBA" id="ARBA00022448"/>
    </source>
</evidence>
<evidence type="ECO:0000256" key="12">
    <source>
        <dbReference type="ARBA" id="ARBA00023136"/>
    </source>
</evidence>
<keyword evidence="12 13" id="KW-0472">Membrane</keyword>
<dbReference type="Pfam" id="PF00528">
    <property type="entry name" value="BPD_transp_1"/>
    <property type="match status" value="1"/>
</dbReference>
<keyword evidence="8" id="KW-0547">Nucleotide-binding</keyword>
<dbReference type="InterPro" id="IPR050388">
    <property type="entry name" value="ABC_Ni/Peptide_Import"/>
</dbReference>
<dbReference type="Gene3D" id="1.10.3720.10">
    <property type="entry name" value="MetI-like"/>
    <property type="match status" value="1"/>
</dbReference>
<evidence type="ECO:0000256" key="13">
    <source>
        <dbReference type="SAM" id="Phobius"/>
    </source>
</evidence>
<dbReference type="Gene3D" id="3.40.50.300">
    <property type="entry name" value="P-loop containing nucleotide triphosphate hydrolases"/>
    <property type="match status" value="1"/>
</dbReference>
<keyword evidence="11 13" id="KW-1133">Transmembrane helix</keyword>
<feature type="transmembrane region" description="Helical" evidence="13">
    <location>
        <begin position="106"/>
        <end position="124"/>
    </location>
</feature>
<keyword evidence="9" id="KW-0067">ATP-binding</keyword>
<proteinExistence type="inferred from homology"/>
<keyword evidence="16" id="KW-1185">Reference proteome</keyword>
<dbReference type="Pfam" id="PF00005">
    <property type="entry name" value="ABC_tran"/>
    <property type="match status" value="1"/>
</dbReference>
<dbReference type="InterPro" id="IPR017871">
    <property type="entry name" value="ABC_transporter-like_CS"/>
</dbReference>
<evidence type="ECO:0000256" key="7">
    <source>
        <dbReference type="ARBA" id="ARBA00022692"/>
    </source>
</evidence>
<dbReference type="CDD" id="cd06261">
    <property type="entry name" value="TM_PBP2"/>
    <property type="match status" value="1"/>
</dbReference>
<feature type="transmembrane region" description="Helical" evidence="13">
    <location>
        <begin position="43"/>
        <end position="69"/>
    </location>
</feature>
<dbReference type="PANTHER" id="PTHR43297:SF14">
    <property type="entry name" value="ATPASE AAA-TYPE CORE DOMAIN-CONTAINING PROTEIN"/>
    <property type="match status" value="1"/>
</dbReference>
<organism evidence="15 16">
    <name type="scientific">Microbacterium aurugineum</name>
    <dbReference type="NCBI Taxonomy" id="2851642"/>
    <lineage>
        <taxon>Bacteria</taxon>
        <taxon>Bacillati</taxon>
        <taxon>Actinomycetota</taxon>
        <taxon>Actinomycetes</taxon>
        <taxon>Micrococcales</taxon>
        <taxon>Microbacteriaceae</taxon>
        <taxon>Microbacterium</taxon>
    </lineage>
</organism>